<evidence type="ECO:0000256" key="3">
    <source>
        <dbReference type="ARBA" id="ARBA00022475"/>
    </source>
</evidence>
<feature type="transmembrane region" description="Helical" evidence="7">
    <location>
        <begin position="12"/>
        <end position="29"/>
    </location>
</feature>
<dbReference type="SUPFAM" id="SSF161098">
    <property type="entry name" value="MetI-like"/>
    <property type="match status" value="1"/>
</dbReference>
<feature type="transmembrane region" description="Helical" evidence="7">
    <location>
        <begin position="273"/>
        <end position="296"/>
    </location>
</feature>
<comment type="subcellular location">
    <subcellularLocation>
        <location evidence="1 7">Cell membrane</location>
        <topology evidence="1 7">Multi-pass membrane protein</topology>
    </subcellularLocation>
</comment>
<evidence type="ECO:0000256" key="1">
    <source>
        <dbReference type="ARBA" id="ARBA00004651"/>
    </source>
</evidence>
<dbReference type="Pfam" id="PF00528">
    <property type="entry name" value="BPD_transp_1"/>
    <property type="match status" value="1"/>
</dbReference>
<dbReference type="Gene3D" id="1.10.3720.10">
    <property type="entry name" value="MetI-like"/>
    <property type="match status" value="1"/>
</dbReference>
<feature type="transmembrane region" description="Helical" evidence="7">
    <location>
        <begin position="170"/>
        <end position="188"/>
    </location>
</feature>
<dbReference type="EMBL" id="JACRSZ010000009">
    <property type="protein sequence ID" value="MBC8573373.1"/>
    <property type="molecule type" value="Genomic_DNA"/>
</dbReference>
<keyword evidence="5 7" id="KW-1133">Transmembrane helix</keyword>
<dbReference type="PANTHER" id="PTHR43163:SF6">
    <property type="entry name" value="DIPEPTIDE TRANSPORT SYSTEM PERMEASE PROTEIN DPPB-RELATED"/>
    <property type="match status" value="1"/>
</dbReference>
<organism evidence="9 10">
    <name type="scientific">Jingyaoa shaoxingensis</name>
    <dbReference type="NCBI Taxonomy" id="2763671"/>
    <lineage>
        <taxon>Bacteria</taxon>
        <taxon>Bacillati</taxon>
        <taxon>Bacillota</taxon>
        <taxon>Clostridia</taxon>
        <taxon>Lachnospirales</taxon>
        <taxon>Lachnospiraceae</taxon>
        <taxon>Jingyaoa</taxon>
    </lineage>
</organism>
<dbReference type="Pfam" id="PF19300">
    <property type="entry name" value="BPD_transp_1_N"/>
    <property type="match status" value="1"/>
</dbReference>
<accession>A0ABR7NCD3</accession>
<keyword evidence="10" id="KW-1185">Reference proteome</keyword>
<dbReference type="Proteomes" id="UP000657421">
    <property type="component" value="Unassembled WGS sequence"/>
</dbReference>
<evidence type="ECO:0000256" key="6">
    <source>
        <dbReference type="ARBA" id="ARBA00023136"/>
    </source>
</evidence>
<evidence type="ECO:0000256" key="5">
    <source>
        <dbReference type="ARBA" id="ARBA00022989"/>
    </source>
</evidence>
<keyword evidence="2 7" id="KW-0813">Transport</keyword>
<evidence type="ECO:0000256" key="2">
    <source>
        <dbReference type="ARBA" id="ARBA00022448"/>
    </source>
</evidence>
<gene>
    <name evidence="9" type="ORF">H8716_09815</name>
</gene>
<comment type="similarity">
    <text evidence="7">Belongs to the binding-protein-dependent transport system permease family.</text>
</comment>
<feature type="transmembrane region" description="Helical" evidence="7">
    <location>
        <begin position="231"/>
        <end position="253"/>
    </location>
</feature>
<dbReference type="PROSITE" id="PS50928">
    <property type="entry name" value="ABC_TM1"/>
    <property type="match status" value="1"/>
</dbReference>
<dbReference type="PANTHER" id="PTHR43163">
    <property type="entry name" value="DIPEPTIDE TRANSPORT SYSTEM PERMEASE PROTEIN DPPB-RELATED"/>
    <property type="match status" value="1"/>
</dbReference>
<comment type="caution">
    <text evidence="9">The sequence shown here is derived from an EMBL/GenBank/DDBJ whole genome shotgun (WGS) entry which is preliminary data.</text>
</comment>
<dbReference type="RefSeq" id="WP_249308541.1">
    <property type="nucleotide sequence ID" value="NZ_JACRSZ010000009.1"/>
</dbReference>
<name>A0ABR7NCD3_9FIRM</name>
<evidence type="ECO:0000256" key="4">
    <source>
        <dbReference type="ARBA" id="ARBA00022692"/>
    </source>
</evidence>
<sequence length="306" mass="33973">MQTWRYMLKRILLAVISIFAIITITYFLMNLMPGDPFMSEKASEENRAILIAKYGLDQPVYVQYGRYLENLFHGDMGTSYVLQKGRAVKDIIAESFKVSMGLGVRALILAVICGIILGCIAGLCKDKLPDAIIRVLSSVGISMPGYVIASALMMLLAVNLKILPVNYNKPGGWIMPMITLAIYPTSYLTRLTRASILEVMNQDYLRTERAKGMSEFVVVFIHALKNSLIPVITYLGPLTASILTGGFVAESVFSVPGLGRYFVSSISSRDYTMIMGVTIFYSSLIVIMNLVCDILYKIVDPRIQLD</sequence>
<keyword evidence="6 7" id="KW-0472">Membrane</keyword>
<dbReference type="InterPro" id="IPR000515">
    <property type="entry name" value="MetI-like"/>
</dbReference>
<keyword evidence="3" id="KW-1003">Cell membrane</keyword>
<dbReference type="InterPro" id="IPR035906">
    <property type="entry name" value="MetI-like_sf"/>
</dbReference>
<protein>
    <submittedName>
        <fullName evidence="9">ABC transporter permease</fullName>
    </submittedName>
</protein>
<evidence type="ECO:0000313" key="10">
    <source>
        <dbReference type="Proteomes" id="UP000657421"/>
    </source>
</evidence>
<evidence type="ECO:0000313" key="9">
    <source>
        <dbReference type="EMBL" id="MBC8573373.1"/>
    </source>
</evidence>
<dbReference type="CDD" id="cd06261">
    <property type="entry name" value="TM_PBP2"/>
    <property type="match status" value="1"/>
</dbReference>
<feature type="domain" description="ABC transmembrane type-1" evidence="8">
    <location>
        <begin position="96"/>
        <end position="296"/>
    </location>
</feature>
<proteinExistence type="inferred from homology"/>
<evidence type="ECO:0000256" key="7">
    <source>
        <dbReference type="RuleBase" id="RU363032"/>
    </source>
</evidence>
<feature type="transmembrane region" description="Helical" evidence="7">
    <location>
        <begin position="135"/>
        <end position="158"/>
    </location>
</feature>
<keyword evidence="4 7" id="KW-0812">Transmembrane</keyword>
<evidence type="ECO:0000259" key="8">
    <source>
        <dbReference type="PROSITE" id="PS50928"/>
    </source>
</evidence>
<reference evidence="9 10" key="1">
    <citation type="submission" date="2020-08" db="EMBL/GenBank/DDBJ databases">
        <title>Genome public.</title>
        <authorList>
            <person name="Liu C."/>
            <person name="Sun Q."/>
        </authorList>
    </citation>
    <scope>NUCLEOTIDE SEQUENCE [LARGE SCALE GENOMIC DNA]</scope>
    <source>
        <strain evidence="9 10">NSJ-46</strain>
    </source>
</reference>
<feature type="transmembrane region" description="Helical" evidence="7">
    <location>
        <begin position="102"/>
        <end position="123"/>
    </location>
</feature>
<dbReference type="InterPro" id="IPR045621">
    <property type="entry name" value="BPD_transp_1_N"/>
</dbReference>